<dbReference type="InterPro" id="IPR015330">
    <property type="entry name" value="DNA_primase/pol_bifunc_N"/>
</dbReference>
<evidence type="ECO:0000259" key="2">
    <source>
        <dbReference type="SMART" id="SM00943"/>
    </source>
</evidence>
<evidence type="ECO:0000313" key="4">
    <source>
        <dbReference type="Proteomes" id="UP000694036"/>
    </source>
</evidence>
<organism evidence="3 4">
    <name type="scientific">Saccharolobus shibatae</name>
    <dbReference type="NCBI Taxonomy" id="2286"/>
    <lineage>
        <taxon>Archaea</taxon>
        <taxon>Thermoproteota</taxon>
        <taxon>Thermoprotei</taxon>
        <taxon>Sulfolobales</taxon>
        <taxon>Sulfolobaceae</taxon>
        <taxon>Saccharolobus</taxon>
    </lineage>
</organism>
<dbReference type="CDD" id="cd04859">
    <property type="entry name" value="Prim_Pol"/>
    <property type="match status" value="1"/>
</dbReference>
<proteinExistence type="predicted"/>
<feature type="domain" description="DNA primase/polymerase bifunctional N-terminal" evidence="2">
    <location>
        <begin position="12"/>
        <end position="212"/>
    </location>
</feature>
<dbReference type="GeneID" id="65558493"/>
<dbReference type="RefSeq" id="WP_261310076.1">
    <property type="nucleotide sequence ID" value="NZ_CP077713.1"/>
</dbReference>
<feature type="region of interest" description="Disordered" evidence="1">
    <location>
        <begin position="218"/>
        <end position="241"/>
    </location>
</feature>
<gene>
    <name evidence="3" type="ORF">J5U22_03165</name>
</gene>
<protein>
    <submittedName>
        <fullName evidence="3">DNA primase, phage associated</fullName>
    </submittedName>
</protein>
<dbReference type="Proteomes" id="UP000694036">
    <property type="component" value="Chromosome"/>
</dbReference>
<evidence type="ECO:0000313" key="3">
    <source>
        <dbReference type="EMBL" id="QXJ36588.1"/>
    </source>
</evidence>
<evidence type="ECO:0000256" key="1">
    <source>
        <dbReference type="SAM" id="MobiDB-lite"/>
    </source>
</evidence>
<sequence length="905" mass="104173">MDKRIIERLQWAKWFIQHGFVIIPLNEDEKRAAIEWKEYQDRKPTDGEYKKFLKMIKEGHNYGVLGGQNGLVILDFEDKELLKAWIGEEGLNTICRNTLCVDTPHGGLHIYVIADDIPPQRFNPAFTKDGKGIADLQSFKSYVVGPESCINHKNCSSDKCPWKGQDYTTCYVPEGNNAIGKPKSGIKRFIEFLVNRGKKIGIEPSASLLAWLKGKKKDDKENGKKLGVQLPETKEERNEKKNKRLKEDAILKLIEILSPVYREHHRHSIILYLVGWLYKAGIVKEDAEKLVKSICEKFNDEECEDRVRIVRETYSGLREERVKAEGTGLKTKGGLFEEFTNIIPEEEALERVRELEETLEASEPNPRAIIERLDYEKELYAIVNMDRCEVLRAIRVDNKLTYKDRVIIGCPKEVTAIVNPFSNVIMYDVVWSVPSQQRELKLEKVTVEELLAYLKANGLVLKKNLAEDILNAVFNAMLRKKIASVVTGFDSPGIFYYEGKLIANKIEVEMPSKEELKEALEILNELAAKWFYRVQERFITAIRLGLISPFAFAIKQKFRGEKAFIPWLYLYGAKDTGKTTTAEIILYIFNKYDKSHEKGLGEVDSEAKLGAFLSTDTFPHIINESSTLFDKPSLNEVIKDSIEGLTARQRFENKVILKEFPAYAWVVLTANNFNITDPALSQKRLYIIHYPINAQLSKAEIEEFRESVTSKLPKLRALGDFVIVYMLNHPEKLTYDWINLSKEILEEAYNYAEIKPSFSLENIHIESDIDSDIRTDVLAFIWKKVYETYKTKVQVTNEEGRYVTVVSPLSILDSVLEARAIEFMIKMHTKDEGEIIVFLPLLKKVLNEGGIELDSMESLAFLFKDYGFSYGARKILDKTQRVVWVRVEDFERVIEDFFGLVEKTE</sequence>
<name>A0A8F5C3W3_9CREN</name>
<dbReference type="Pfam" id="PF09250">
    <property type="entry name" value="Prim-Pol"/>
    <property type="match status" value="1"/>
</dbReference>
<dbReference type="Gene3D" id="3.30.720.160">
    <property type="entry name" value="Bifunctional DNA primase/polymerase, N-terminal"/>
    <property type="match status" value="1"/>
</dbReference>
<dbReference type="SMART" id="SM00943">
    <property type="entry name" value="Prim-Pol"/>
    <property type="match status" value="1"/>
</dbReference>
<dbReference type="Gene3D" id="2.20.25.130">
    <property type="entry name" value="Zinc stem-like domain"/>
    <property type="match status" value="1"/>
</dbReference>
<dbReference type="AlphaFoldDB" id="A0A8F5C3W3"/>
<keyword evidence="4" id="KW-1185">Reference proteome</keyword>
<dbReference type="SUPFAM" id="SSF56747">
    <property type="entry name" value="Prim-pol domain"/>
    <property type="match status" value="1"/>
</dbReference>
<dbReference type="EMBL" id="CP077713">
    <property type="protein sequence ID" value="QXJ36588.1"/>
    <property type="molecule type" value="Genomic_DNA"/>
</dbReference>
<dbReference type="Gene3D" id="3.30.2250.10">
    <property type="entry name" value="Bifunctional DNA primase/polymerase domain"/>
    <property type="match status" value="1"/>
</dbReference>
<reference evidence="3 4" key="1">
    <citation type="journal article" date="2021" name="Environ. Microbiol.">
        <title>New insights into the diversity and evolution of the archaeal mobilome from three complete genomes of Saccharolobus shibatae.</title>
        <authorList>
            <person name="Medvedeva S."/>
            <person name="Brandt D."/>
            <person name="Cvirkaite-Krupovic V."/>
            <person name="Liu Y."/>
            <person name="Severinov K."/>
            <person name="Ishino S."/>
            <person name="Ishino Y."/>
            <person name="Prangishvili D."/>
            <person name="Kalinowski J."/>
            <person name="Krupovic M."/>
        </authorList>
    </citation>
    <scope>NUCLEOTIDE SEQUENCE [LARGE SCALE GENOMIC DNA]</scope>
    <source>
        <strain evidence="3 4">S38A</strain>
    </source>
</reference>
<feature type="compositionally biased region" description="Basic and acidic residues" evidence="1">
    <location>
        <begin position="232"/>
        <end position="241"/>
    </location>
</feature>
<accession>A0A8F5C3W3</accession>